<dbReference type="GO" id="GO:0009236">
    <property type="term" value="P:cobalamin biosynthetic process"/>
    <property type="evidence" value="ECO:0007669"/>
    <property type="project" value="InterPro"/>
</dbReference>
<keyword evidence="3" id="KW-1185">Reference proteome</keyword>
<proteinExistence type="predicted"/>
<evidence type="ECO:0000313" key="2">
    <source>
        <dbReference type="EMBL" id="MBB5534924.1"/>
    </source>
</evidence>
<evidence type="ECO:0000259" key="1">
    <source>
        <dbReference type="Pfam" id="PF01890"/>
    </source>
</evidence>
<dbReference type="AlphaFoldDB" id="A0A7W8U9Z7"/>
<keyword evidence="2" id="KW-0378">Hydrolase</keyword>
<dbReference type="Pfam" id="PF01890">
    <property type="entry name" value="CbiG_C"/>
    <property type="match status" value="1"/>
</dbReference>
<gene>
    <name evidence="2" type="ORF">GGD55_001607</name>
</gene>
<dbReference type="GO" id="GO:0043779">
    <property type="term" value="F:cobalt-precorrin-5A acetaldehyde-lyase activity"/>
    <property type="evidence" value="ECO:0007669"/>
    <property type="project" value="UniProtKB-EC"/>
</dbReference>
<reference evidence="2 3" key="1">
    <citation type="submission" date="2020-08" db="EMBL/GenBank/DDBJ databases">
        <title>Genomic Encyclopedia of Type Strains, Phase IV (KMG-V): Genome sequencing to study the core and pangenomes of soil and plant-associated prokaryotes.</title>
        <authorList>
            <person name="Whitman W."/>
        </authorList>
    </citation>
    <scope>NUCLEOTIDE SEQUENCE [LARGE SCALE GENOMIC DNA]</scope>
    <source>
        <strain evidence="2 3">SEMIA 4084</strain>
    </source>
</reference>
<sequence length="173" mass="17744">MHVNTGNPLVGAPFVLGLGCERGTPSDEVIRLAEEAMAAARIDRHALACVASLDARAQEPAMIAAAAHFSVPFRVFDAGTLEAETARLKNPSEIVFALTGCHGVAEAAALAAAGQASSLIVPKIKSANATAAVAGGVFVESIEDVAAVCEQNDSLSSQSHSARMLRTAPRTKP</sequence>
<dbReference type="InterPro" id="IPR036518">
    <property type="entry name" value="CobE/GbiG_C_sf"/>
</dbReference>
<dbReference type="InterPro" id="IPR002750">
    <property type="entry name" value="CobE/GbiG_C"/>
</dbReference>
<dbReference type="EC" id="3.7.1.12" evidence="2"/>
<dbReference type="PANTHER" id="PTHR37477:SF1">
    <property type="entry name" value="COBALT-PRECORRIN-5A HYDROLASE"/>
    <property type="match status" value="1"/>
</dbReference>
<feature type="domain" description="CobE/GbiG C-terminal" evidence="1">
    <location>
        <begin position="15"/>
        <end position="134"/>
    </location>
</feature>
<evidence type="ECO:0000313" key="3">
    <source>
        <dbReference type="Proteomes" id="UP000585507"/>
    </source>
</evidence>
<protein>
    <submittedName>
        <fullName evidence="2">Cobalt-precorrin 5A hydrolase</fullName>
        <ecNumber evidence="2">3.7.1.12</ecNumber>
    </submittedName>
</protein>
<dbReference type="Proteomes" id="UP000585507">
    <property type="component" value="Unassembled WGS sequence"/>
</dbReference>
<accession>A0A7W8U9Z7</accession>
<dbReference type="InterPro" id="IPR052553">
    <property type="entry name" value="CbiG_hydrolase"/>
</dbReference>
<comment type="caution">
    <text evidence="2">The sequence shown here is derived from an EMBL/GenBank/DDBJ whole genome shotgun (WGS) entry which is preliminary data.</text>
</comment>
<dbReference type="Gene3D" id="3.30.420.180">
    <property type="entry name" value="CobE/GbiG C-terminal domain"/>
    <property type="match status" value="1"/>
</dbReference>
<dbReference type="EMBL" id="JACHBK010000003">
    <property type="protein sequence ID" value="MBB5534924.1"/>
    <property type="molecule type" value="Genomic_DNA"/>
</dbReference>
<dbReference type="PANTHER" id="PTHR37477">
    <property type="entry name" value="COBALT-PRECORRIN-5A HYDROLASE"/>
    <property type="match status" value="1"/>
</dbReference>
<name>A0A7W8U9Z7_9HYPH</name>
<dbReference type="SUPFAM" id="SSF159664">
    <property type="entry name" value="CobE/GbiG C-terminal domain-like"/>
    <property type="match status" value="1"/>
</dbReference>
<organism evidence="2 3">
    <name type="scientific">Rhizobium giardinii</name>
    <dbReference type="NCBI Taxonomy" id="56731"/>
    <lineage>
        <taxon>Bacteria</taxon>
        <taxon>Pseudomonadati</taxon>
        <taxon>Pseudomonadota</taxon>
        <taxon>Alphaproteobacteria</taxon>
        <taxon>Hyphomicrobiales</taxon>
        <taxon>Rhizobiaceae</taxon>
        <taxon>Rhizobium/Agrobacterium group</taxon>
        <taxon>Rhizobium</taxon>
    </lineage>
</organism>